<accession>A0A0V1N9Q2</accession>
<reference evidence="1 2" key="1">
    <citation type="submission" date="2015-01" db="EMBL/GenBank/DDBJ databases">
        <title>Evolution of Trichinella species and genotypes.</title>
        <authorList>
            <person name="Korhonen P.K."/>
            <person name="Edoardo P."/>
            <person name="Giuseppe L.R."/>
            <person name="Gasser R.B."/>
        </authorList>
    </citation>
    <scope>NUCLEOTIDE SEQUENCE [LARGE SCALE GENOMIC DNA]</scope>
    <source>
        <strain evidence="1">ISS1980</strain>
    </source>
</reference>
<name>A0A0V1N9Q2_9BILA</name>
<protein>
    <submittedName>
        <fullName evidence="1">Uncharacterized protein</fullName>
    </submittedName>
</protein>
<evidence type="ECO:0000313" key="1">
    <source>
        <dbReference type="EMBL" id="KRZ80744.1"/>
    </source>
</evidence>
<sequence>MKIGFKFTLQCGGSITLLFSNINVEMFTVSLLYNCDMETHGHVVVASVQDVIPSQNSRRSCSPKSVSTAEPDRALSELADAISQWFSNFSGLRPTVENGNFLRPTDLQCIF</sequence>
<dbReference type="EMBL" id="JYDO01000001">
    <property type="protein sequence ID" value="KRZ80744.1"/>
    <property type="molecule type" value="Genomic_DNA"/>
</dbReference>
<comment type="caution">
    <text evidence="1">The sequence shown here is derived from an EMBL/GenBank/DDBJ whole genome shotgun (WGS) entry which is preliminary data.</text>
</comment>
<proteinExistence type="predicted"/>
<dbReference type="Proteomes" id="UP000054843">
    <property type="component" value="Unassembled WGS sequence"/>
</dbReference>
<organism evidence="1 2">
    <name type="scientific">Trichinella papuae</name>
    <dbReference type="NCBI Taxonomy" id="268474"/>
    <lineage>
        <taxon>Eukaryota</taxon>
        <taxon>Metazoa</taxon>
        <taxon>Ecdysozoa</taxon>
        <taxon>Nematoda</taxon>
        <taxon>Enoplea</taxon>
        <taxon>Dorylaimia</taxon>
        <taxon>Trichinellida</taxon>
        <taxon>Trichinellidae</taxon>
        <taxon>Trichinella</taxon>
    </lineage>
</organism>
<dbReference type="AlphaFoldDB" id="A0A0V1N9Q2"/>
<keyword evidence="2" id="KW-1185">Reference proteome</keyword>
<gene>
    <name evidence="1" type="ORF">T10_1921</name>
</gene>
<evidence type="ECO:0000313" key="2">
    <source>
        <dbReference type="Proteomes" id="UP000054843"/>
    </source>
</evidence>